<dbReference type="Pfam" id="PF00696">
    <property type="entry name" value="AA_kinase"/>
    <property type="match status" value="1"/>
</dbReference>
<dbReference type="GO" id="GO:0102043">
    <property type="term" value="F:isopentenyl phosphate kinase activity"/>
    <property type="evidence" value="ECO:0007669"/>
    <property type="project" value="UniProtKB-EC"/>
</dbReference>
<accession>Q9YB27</accession>
<evidence type="ECO:0000256" key="3">
    <source>
        <dbReference type="ARBA" id="ARBA00017267"/>
    </source>
</evidence>
<dbReference type="eggNOG" id="arCOG00860">
    <property type="taxonomic scope" value="Archaea"/>
</dbReference>
<evidence type="ECO:0000256" key="10">
    <source>
        <dbReference type="PIRSR" id="PIRSR016496-1"/>
    </source>
</evidence>
<dbReference type="KEGG" id="ape:APE_1768.1"/>
<feature type="binding site" evidence="10">
    <location>
        <position position="154"/>
    </location>
    <ligand>
        <name>substrate</name>
    </ligand>
</feature>
<feature type="binding site" evidence="10">
    <location>
        <position position="206"/>
    </location>
    <ligand>
        <name>ATP</name>
        <dbReference type="ChEBI" id="CHEBI:30616"/>
    </ligand>
</feature>
<dbReference type="CDD" id="cd04241">
    <property type="entry name" value="AAK_FomA-like"/>
    <property type="match status" value="1"/>
</dbReference>
<protein>
    <recommendedName>
        <fullName evidence="3">Isopentenyl phosphate kinase</fullName>
        <ecNumber evidence="2">2.7.4.26</ecNumber>
    </recommendedName>
</protein>
<dbReference type="Gene3D" id="3.40.1160.10">
    <property type="entry name" value="Acetylglutamate kinase-like"/>
    <property type="match status" value="1"/>
</dbReference>
<dbReference type="PIRSF" id="PIRSF016496">
    <property type="entry name" value="Kin_FomA"/>
    <property type="match status" value="1"/>
</dbReference>
<dbReference type="EnsemblBacteria" id="BAA80771">
    <property type="protein sequence ID" value="BAA80771"/>
    <property type="gene ID" value="APE_1768.1"/>
</dbReference>
<feature type="site" description="Transition state stabilizer" evidence="11">
    <location>
        <position position="25"/>
    </location>
</feature>
<evidence type="ECO:0000256" key="4">
    <source>
        <dbReference type="ARBA" id="ARBA00022679"/>
    </source>
</evidence>
<feature type="domain" description="Aspartate/glutamate/uridylate kinase" evidence="12">
    <location>
        <begin position="14"/>
        <end position="228"/>
    </location>
</feature>
<feature type="binding site" evidence="10">
    <location>
        <position position="61"/>
    </location>
    <ligand>
        <name>ATP</name>
        <dbReference type="ChEBI" id="CHEBI:30616"/>
    </ligand>
</feature>
<gene>
    <name evidence="13" type="ordered locus">APE_1768.1</name>
</gene>
<keyword evidence="5 10" id="KW-0547">Nucleotide-binding</keyword>
<evidence type="ECO:0000259" key="12">
    <source>
        <dbReference type="Pfam" id="PF00696"/>
    </source>
</evidence>
<dbReference type="Proteomes" id="UP000002518">
    <property type="component" value="Chromosome"/>
</dbReference>
<dbReference type="SUPFAM" id="SSF53633">
    <property type="entry name" value="Carbamate kinase-like"/>
    <property type="match status" value="1"/>
</dbReference>
<dbReference type="GO" id="GO:0005524">
    <property type="term" value="F:ATP binding"/>
    <property type="evidence" value="ECO:0007669"/>
    <property type="project" value="UniProtKB-KW"/>
</dbReference>
<dbReference type="InterPro" id="IPR036393">
    <property type="entry name" value="AceGlu_kinase-like_sf"/>
</dbReference>
<comment type="similarity">
    <text evidence="1">Belongs to the isopentenyl phosphate kinase family.</text>
</comment>
<dbReference type="InterPro" id="IPR001048">
    <property type="entry name" value="Asp/Glu/Uridylate_kinase"/>
</dbReference>
<keyword evidence="14" id="KW-1185">Reference proteome</keyword>
<sequence>MASPGSRAPCGSAVVKLGGGLITFKDKPYTIDRAMLERTASQLAAYSKGTGRLAALVHGGGSFGHAAVAEARAQGGLTPRAAPRVQLAMLKLAMEVAASLLKYGVEVSIHPPHTFCSGGECVLETLKRDYRLGLTPMTFGDAVPADGGVEIVSGDDLALWLAVELGVECLIYATRVPGVVKGGRVVPVIRGLGEFEDLGSGDATGGMARKVKAALEASRRGVSRVVIVGGDMLLEALRGVNVGTRVDAR</sequence>
<reference evidence="13 14" key="1">
    <citation type="journal article" date="1999" name="DNA Res.">
        <title>Complete genome sequence of an aerobic hyper-thermophilic crenarchaeon, Aeropyrum pernix K1.</title>
        <authorList>
            <person name="Kawarabayasi Y."/>
            <person name="Hino Y."/>
            <person name="Horikawa H."/>
            <person name="Yamazaki S."/>
            <person name="Haikawa Y."/>
            <person name="Jin-no K."/>
            <person name="Takahashi M."/>
            <person name="Sekine M."/>
            <person name="Baba S."/>
            <person name="Ankai A."/>
            <person name="Kosugi H."/>
            <person name="Hosoyama A."/>
            <person name="Fukui S."/>
            <person name="Nagai Y."/>
            <person name="Nishijima K."/>
            <person name="Nakazawa H."/>
            <person name="Takamiya M."/>
            <person name="Masuda S."/>
            <person name="Funahashi T."/>
            <person name="Tanaka T."/>
            <person name="Kudoh Y."/>
            <person name="Yamazaki J."/>
            <person name="Kushida N."/>
            <person name="Oguchi A."/>
            <person name="Aoki K."/>
            <person name="Kubota K."/>
            <person name="Nakamura Y."/>
            <person name="Nomura N."/>
            <person name="Sako Y."/>
            <person name="Kikuchi H."/>
        </authorList>
    </citation>
    <scope>NUCLEOTIDE SEQUENCE [LARGE SCALE GENOMIC DNA]</scope>
    <source>
        <strain evidence="14">ATCC 700893 / DSM 11879 / JCM 9820 / NBRC 100138 / K1</strain>
    </source>
</reference>
<dbReference type="GO" id="GO:0005829">
    <property type="term" value="C:cytosol"/>
    <property type="evidence" value="ECO:0007669"/>
    <property type="project" value="TreeGrafter"/>
</dbReference>
<proteinExistence type="inferred from homology"/>
<dbReference type="PANTHER" id="PTHR43654:SF1">
    <property type="entry name" value="ISOPENTENYL PHOSPHATE KINASE"/>
    <property type="match status" value="1"/>
</dbReference>
<comment type="catalytic activity">
    <reaction evidence="9">
        <text>isopentenyl phosphate + ATP = isopentenyl diphosphate + ADP</text>
        <dbReference type="Rhea" id="RHEA:33963"/>
        <dbReference type="ChEBI" id="CHEBI:30616"/>
        <dbReference type="ChEBI" id="CHEBI:65078"/>
        <dbReference type="ChEBI" id="CHEBI:128769"/>
        <dbReference type="ChEBI" id="CHEBI:456216"/>
        <dbReference type="EC" id="2.7.4.26"/>
    </reaction>
</comment>
<dbReference type="InterPro" id="IPR024192">
    <property type="entry name" value="Fosfomycin_R_FomA-type"/>
</dbReference>
<evidence type="ECO:0000256" key="7">
    <source>
        <dbReference type="ARBA" id="ARBA00022840"/>
    </source>
</evidence>
<evidence type="ECO:0000256" key="2">
    <source>
        <dbReference type="ARBA" id="ARBA00012908"/>
    </source>
</evidence>
<name>Q9YB27_AERPE</name>
<organism evidence="13 14">
    <name type="scientific">Aeropyrum pernix (strain ATCC 700893 / DSM 11879 / JCM 9820 / NBRC 100138 / K1)</name>
    <dbReference type="NCBI Taxonomy" id="272557"/>
    <lineage>
        <taxon>Archaea</taxon>
        <taxon>Thermoproteota</taxon>
        <taxon>Thermoprotei</taxon>
        <taxon>Desulfurococcales</taxon>
        <taxon>Desulfurococcaceae</taxon>
        <taxon>Aeropyrum</taxon>
    </lineage>
</organism>
<evidence type="ECO:0000256" key="6">
    <source>
        <dbReference type="ARBA" id="ARBA00022777"/>
    </source>
</evidence>
<keyword evidence="8" id="KW-0414">Isoprene biosynthesis</keyword>
<feature type="binding site" evidence="10">
    <location>
        <position position="65"/>
    </location>
    <ligand>
        <name>substrate</name>
    </ligand>
</feature>
<dbReference type="AlphaFoldDB" id="Q9YB27"/>
<keyword evidence="4" id="KW-0808">Transferase</keyword>
<evidence type="ECO:0000256" key="8">
    <source>
        <dbReference type="ARBA" id="ARBA00023229"/>
    </source>
</evidence>
<dbReference type="PIR" id="F72560">
    <property type="entry name" value="F72560"/>
</dbReference>
<evidence type="ECO:0000256" key="5">
    <source>
        <dbReference type="ARBA" id="ARBA00022741"/>
    </source>
</evidence>
<feature type="binding site" evidence="10">
    <location>
        <position position="60"/>
    </location>
    <ligand>
        <name>substrate</name>
    </ligand>
</feature>
<evidence type="ECO:0000313" key="13">
    <source>
        <dbReference type="EMBL" id="BAA80771.2"/>
    </source>
</evidence>
<dbReference type="GO" id="GO:0016114">
    <property type="term" value="P:terpenoid biosynthetic process"/>
    <property type="evidence" value="ECO:0007669"/>
    <property type="project" value="TreeGrafter"/>
</dbReference>
<dbReference type="EMBL" id="BA000002">
    <property type="protein sequence ID" value="BAA80771.2"/>
    <property type="molecule type" value="Genomic_DNA"/>
</dbReference>
<dbReference type="GO" id="GO:0016301">
    <property type="term" value="F:kinase activity"/>
    <property type="evidence" value="ECO:0007669"/>
    <property type="project" value="UniProtKB-KW"/>
</dbReference>
<evidence type="ECO:0000256" key="9">
    <source>
        <dbReference type="ARBA" id="ARBA00049063"/>
    </source>
</evidence>
<evidence type="ECO:0000256" key="11">
    <source>
        <dbReference type="PIRSR" id="PIRSR016496-2"/>
    </source>
</evidence>
<feature type="binding site" evidence="10">
    <location>
        <position position="210"/>
    </location>
    <ligand>
        <name>ATP</name>
        <dbReference type="ChEBI" id="CHEBI:30616"/>
    </ligand>
</feature>
<evidence type="ECO:0000313" key="14">
    <source>
        <dbReference type="Proteomes" id="UP000002518"/>
    </source>
</evidence>
<dbReference type="PATRIC" id="fig|272557.25.peg.1187"/>
<keyword evidence="6 13" id="KW-0418">Kinase</keyword>
<evidence type="ECO:0000256" key="1">
    <source>
        <dbReference type="ARBA" id="ARBA00010540"/>
    </source>
</evidence>
<keyword evidence="7 10" id="KW-0067">ATP-binding</keyword>
<dbReference type="EC" id="2.7.4.26" evidence="2"/>
<dbReference type="PANTHER" id="PTHR43654">
    <property type="entry name" value="GLUTAMATE 5-KINASE"/>
    <property type="match status" value="1"/>
</dbReference>
<dbReference type="STRING" id="272557.APE_1768.1"/>